<dbReference type="Gene3D" id="3.20.20.30">
    <property type="entry name" value="Luciferase-like domain"/>
    <property type="match status" value="2"/>
</dbReference>
<dbReference type="InterPro" id="IPR011251">
    <property type="entry name" value="Luciferase-like_dom"/>
</dbReference>
<feature type="region of interest" description="Disordered" evidence="1">
    <location>
        <begin position="107"/>
        <end position="166"/>
    </location>
</feature>
<feature type="domain" description="Luciferase-like" evidence="2">
    <location>
        <begin position="12"/>
        <end position="112"/>
    </location>
</feature>
<dbReference type="Proteomes" id="UP001201873">
    <property type="component" value="Unassembled WGS sequence"/>
</dbReference>
<sequence>MSAIPLAVLDLVPLSDGSTSGAALRNTVDLVQVAERLGYHRYWFAEHHLNPGVLGSSPAVSIALVAGATSSIRLGSAGVQAGHRTPLSVVEEFGLISALHPGRLDLGIGRSFGRRPPQASPGGATPAAGKGPAAGPDSPDASGSASSPDGPGSAGSAGSANGAASQQRDAAAVSVLEAYRASRGGGDHSVEARAANGLLLPRQVDISKLLSPAKINLITGLLQQPGAYSQDYAEQVDEILALLAGTYRSPDGQEAHASPGEGADVEVWILGASGGSSAEVAGARGLRFAASYHHSPSTVLDAVDAYRKAFRPSAELAEPHLSVSADVVVAEDDARAAHLAAGYGLWVRSIRTGAGAIRFPTPEQVAAHVWTDEDRDLVVDRTETQLVGSPSTVADRLEQLLEATGAQELAITTITHQHADRVRSYELLAREWRRRGHAG</sequence>
<dbReference type="RefSeq" id="WP_248826473.1">
    <property type="nucleotide sequence ID" value="NZ_JALKFT010000032.1"/>
</dbReference>
<dbReference type="EMBL" id="JALKFT010000032">
    <property type="protein sequence ID" value="MCK9878353.1"/>
    <property type="molecule type" value="Genomic_DNA"/>
</dbReference>
<protein>
    <submittedName>
        <fullName evidence="3">LLM class flavin-dependent oxidoreductase</fullName>
    </submittedName>
</protein>
<organism evidence="3 4">
    <name type="scientific">Frankia umida</name>
    <dbReference type="NCBI Taxonomy" id="573489"/>
    <lineage>
        <taxon>Bacteria</taxon>
        <taxon>Bacillati</taxon>
        <taxon>Actinomycetota</taxon>
        <taxon>Actinomycetes</taxon>
        <taxon>Frankiales</taxon>
        <taxon>Frankiaceae</taxon>
        <taxon>Frankia</taxon>
    </lineage>
</organism>
<evidence type="ECO:0000313" key="4">
    <source>
        <dbReference type="Proteomes" id="UP001201873"/>
    </source>
</evidence>
<evidence type="ECO:0000256" key="1">
    <source>
        <dbReference type="SAM" id="MobiDB-lite"/>
    </source>
</evidence>
<gene>
    <name evidence="3" type="ORF">MXD59_21705</name>
</gene>
<dbReference type="InterPro" id="IPR036661">
    <property type="entry name" value="Luciferase-like_sf"/>
</dbReference>
<comment type="caution">
    <text evidence="3">The sequence shown here is derived from an EMBL/GenBank/DDBJ whole genome shotgun (WGS) entry which is preliminary data.</text>
</comment>
<dbReference type="PANTHER" id="PTHR30137:SF6">
    <property type="entry name" value="LUCIFERASE-LIKE MONOOXYGENASE"/>
    <property type="match status" value="1"/>
</dbReference>
<dbReference type="Pfam" id="PF00296">
    <property type="entry name" value="Bac_luciferase"/>
    <property type="match status" value="2"/>
</dbReference>
<name>A0ABT0K3K7_9ACTN</name>
<reference evidence="3 4" key="1">
    <citation type="submission" date="2022-04" db="EMBL/GenBank/DDBJ databases">
        <title>Genome diversity in the genus Frankia.</title>
        <authorList>
            <person name="Carlos-Shanley C."/>
            <person name="Hahn D."/>
        </authorList>
    </citation>
    <scope>NUCLEOTIDE SEQUENCE [LARGE SCALE GENOMIC DNA]</scope>
    <source>
        <strain evidence="3 4">Ag45/Mut15</strain>
    </source>
</reference>
<dbReference type="PANTHER" id="PTHR30137">
    <property type="entry name" value="LUCIFERASE-LIKE MONOOXYGENASE"/>
    <property type="match status" value="1"/>
</dbReference>
<dbReference type="SUPFAM" id="SSF51679">
    <property type="entry name" value="Bacterial luciferase-like"/>
    <property type="match status" value="2"/>
</dbReference>
<evidence type="ECO:0000313" key="3">
    <source>
        <dbReference type="EMBL" id="MCK9878353.1"/>
    </source>
</evidence>
<keyword evidence="4" id="KW-1185">Reference proteome</keyword>
<feature type="domain" description="Luciferase-like" evidence="2">
    <location>
        <begin position="244"/>
        <end position="407"/>
    </location>
</feature>
<proteinExistence type="predicted"/>
<feature type="compositionally biased region" description="Low complexity" evidence="1">
    <location>
        <begin position="116"/>
        <end position="165"/>
    </location>
</feature>
<accession>A0ABT0K3K7</accession>
<evidence type="ECO:0000259" key="2">
    <source>
        <dbReference type="Pfam" id="PF00296"/>
    </source>
</evidence>
<dbReference type="InterPro" id="IPR050766">
    <property type="entry name" value="Bact_Lucif_Oxidored"/>
</dbReference>